<proteinExistence type="predicted"/>
<dbReference type="PANTHER" id="PTHR37312:SF1">
    <property type="entry name" value="MEMBRANE-BOUND ACYLTRANSFERASE YKRP-RELATED"/>
    <property type="match status" value="1"/>
</dbReference>
<keyword evidence="1" id="KW-0472">Membrane</keyword>
<feature type="domain" description="Acyltransferase 3" evidence="2">
    <location>
        <begin position="7"/>
        <end position="286"/>
    </location>
</feature>
<name>A0AB35Y6Y0_9FIRM</name>
<dbReference type="EMBL" id="JBBFGL010000007">
    <property type="protein sequence ID" value="MEJ5196179.1"/>
    <property type="molecule type" value="Genomic_DNA"/>
</dbReference>
<feature type="transmembrane region" description="Helical" evidence="1">
    <location>
        <begin position="33"/>
        <end position="51"/>
    </location>
</feature>
<feature type="transmembrane region" description="Helical" evidence="1">
    <location>
        <begin position="195"/>
        <end position="216"/>
    </location>
</feature>
<keyword evidence="3" id="KW-0012">Acyltransferase</keyword>
<feature type="transmembrane region" description="Helical" evidence="1">
    <location>
        <begin position="120"/>
        <end position="137"/>
    </location>
</feature>
<evidence type="ECO:0000256" key="1">
    <source>
        <dbReference type="SAM" id="Phobius"/>
    </source>
</evidence>
<feature type="transmembrane region" description="Helical" evidence="1">
    <location>
        <begin position="168"/>
        <end position="189"/>
    </location>
</feature>
<feature type="transmembrane region" description="Helical" evidence="1">
    <location>
        <begin position="93"/>
        <end position="113"/>
    </location>
</feature>
<dbReference type="InterPro" id="IPR002656">
    <property type="entry name" value="Acyl_transf_3_dom"/>
</dbReference>
<dbReference type="Proteomes" id="UP001373196">
    <property type="component" value="Unassembled WGS sequence"/>
</dbReference>
<comment type="caution">
    <text evidence="3">The sequence shown here is derived from an EMBL/GenBank/DDBJ whole genome shotgun (WGS) entry which is preliminary data.</text>
</comment>
<protein>
    <submittedName>
        <fullName evidence="3">Acyltransferase family protein</fullName>
    </submittedName>
</protein>
<dbReference type="InterPro" id="IPR052734">
    <property type="entry name" value="Nod_factor_acetyltransferase"/>
</dbReference>
<dbReference type="GO" id="GO:0016747">
    <property type="term" value="F:acyltransferase activity, transferring groups other than amino-acyl groups"/>
    <property type="evidence" value="ECO:0007669"/>
    <property type="project" value="InterPro"/>
</dbReference>
<evidence type="ECO:0000313" key="4">
    <source>
        <dbReference type="Proteomes" id="UP001373196"/>
    </source>
</evidence>
<keyword evidence="3" id="KW-0808">Transferase</keyword>
<dbReference type="Pfam" id="PF01757">
    <property type="entry name" value="Acyl_transf_3"/>
    <property type="match status" value="1"/>
</dbReference>
<feature type="transmembrane region" description="Helical" evidence="1">
    <location>
        <begin position="143"/>
        <end position="161"/>
    </location>
</feature>
<keyword evidence="1" id="KW-0812">Transmembrane</keyword>
<accession>A0AB35Y6Y0</accession>
<feature type="transmembrane region" description="Helical" evidence="1">
    <location>
        <begin position="237"/>
        <end position="255"/>
    </location>
</feature>
<evidence type="ECO:0000313" key="3">
    <source>
        <dbReference type="EMBL" id="MEJ5196179.1"/>
    </source>
</evidence>
<dbReference type="AlphaFoldDB" id="A0AB35Y6Y0"/>
<gene>
    <name evidence="3" type="ORF">WF834_08330</name>
</gene>
<sequence length="303" mass="34311">MCFPYATFFLVSGFLSKKKRSLADWMKKKTRTLLVPYFVSCAGIVIASIFFESLVTLLKDNKAVFILNIQKWVRAAFIGLGYHAELWQTSLPAIGPIWFLLALFWALLLLELYKRTKYPMACAIGVSFLSLALHHFFWLPWSIQEGMVASLFATVGYSISLEKIKQNRILVCCVAILYLLFCLFSGSHLDMVKCAFPYGPVDFVGAVCCVISILMASLRLQNHLVGKLLPVIGRNSIWILCIHTIEFDVFPWWILARICTMAKIGGLYETAQAILRIVMAICISMIAEKMRDMNHATTNLKNL</sequence>
<dbReference type="RefSeq" id="WP_339395545.1">
    <property type="nucleotide sequence ID" value="NZ_JBBFGL010000007.1"/>
</dbReference>
<organism evidence="3 4">
    <name type="scientific">Faecalibacterium wellingii</name>
    <dbReference type="NCBI Taxonomy" id="2929491"/>
    <lineage>
        <taxon>Bacteria</taxon>
        <taxon>Bacillati</taxon>
        <taxon>Bacillota</taxon>
        <taxon>Clostridia</taxon>
        <taxon>Eubacteriales</taxon>
        <taxon>Oscillospiraceae</taxon>
        <taxon>Faecalibacterium</taxon>
    </lineage>
</organism>
<keyword evidence="1" id="KW-1133">Transmembrane helix</keyword>
<dbReference type="PANTHER" id="PTHR37312">
    <property type="entry name" value="MEMBRANE-BOUND ACYLTRANSFERASE YKRP-RELATED"/>
    <property type="match status" value="1"/>
</dbReference>
<feature type="transmembrane region" description="Helical" evidence="1">
    <location>
        <begin position="267"/>
        <end position="287"/>
    </location>
</feature>
<reference evidence="3" key="1">
    <citation type="submission" date="2024-03" db="EMBL/GenBank/DDBJ databases">
        <authorList>
            <person name="Plomp N."/>
            <person name="Harmsen H.J."/>
        </authorList>
    </citation>
    <scope>NUCLEOTIDE SEQUENCE</scope>
    <source>
        <strain evidence="3">HTF-128</strain>
    </source>
</reference>
<evidence type="ECO:0000259" key="2">
    <source>
        <dbReference type="Pfam" id="PF01757"/>
    </source>
</evidence>